<proteinExistence type="inferred from homology"/>
<keyword evidence="7 8" id="KW-0131">Cell cycle</keyword>
<evidence type="ECO:0000313" key="11">
    <source>
        <dbReference type="Proteomes" id="UP000654401"/>
    </source>
</evidence>
<keyword evidence="8" id="KW-0997">Cell inner membrane</keyword>
<evidence type="ECO:0000256" key="8">
    <source>
        <dbReference type="HAMAP-Rule" id="MF_00910"/>
    </source>
</evidence>
<organism evidence="10 11">
    <name type="scientific">Candidatus Thiopontia autotrophica</name>
    <dbReference type="NCBI Taxonomy" id="2841688"/>
    <lineage>
        <taxon>Bacteria</taxon>
        <taxon>Pseudomonadati</taxon>
        <taxon>Pseudomonadota</taxon>
        <taxon>Gammaproteobacteria</taxon>
        <taxon>Candidatus Thiopontia</taxon>
    </lineage>
</organism>
<name>A0A8J6P8K1_9GAMM</name>
<keyword evidence="3 8" id="KW-0132">Cell division</keyword>
<dbReference type="PANTHER" id="PTHR37479">
    <property type="entry name" value="CELL DIVISION PROTEIN FTSL"/>
    <property type="match status" value="1"/>
</dbReference>
<evidence type="ECO:0000256" key="4">
    <source>
        <dbReference type="ARBA" id="ARBA00022692"/>
    </source>
</evidence>
<dbReference type="InterPro" id="IPR011922">
    <property type="entry name" value="Cell_div_FtsL"/>
</dbReference>
<comment type="similarity">
    <text evidence="8">Belongs to the FtsL family.</text>
</comment>
<sequence>MTRWYEANFIIRGGLLPLLILLVIGSAMGVIYLQHREIQLYIHLQGLKKQYGRALEEQGRLRLEEAAWGNLAKIEDRAQSELSMSYPDGSQRVVIHQ</sequence>
<evidence type="ECO:0000256" key="1">
    <source>
        <dbReference type="ARBA" id="ARBA00004401"/>
    </source>
</evidence>
<evidence type="ECO:0000256" key="5">
    <source>
        <dbReference type="ARBA" id="ARBA00022989"/>
    </source>
</evidence>
<evidence type="ECO:0000256" key="9">
    <source>
        <dbReference type="NCBIfam" id="TIGR02209"/>
    </source>
</evidence>
<keyword evidence="6 8" id="KW-0472">Membrane</keyword>
<evidence type="ECO:0000256" key="6">
    <source>
        <dbReference type="ARBA" id="ARBA00023136"/>
    </source>
</evidence>
<dbReference type="Proteomes" id="UP000654401">
    <property type="component" value="Unassembled WGS sequence"/>
</dbReference>
<dbReference type="PANTHER" id="PTHR37479:SF1">
    <property type="entry name" value="CELL DIVISION PROTEIN FTSL"/>
    <property type="match status" value="1"/>
</dbReference>
<comment type="function">
    <text evidence="8">Essential cell division protein. May link together the upstream cell division proteins, which are predominantly cytoplasmic, with the downstream cell division proteins, which are predominantly periplasmic.</text>
</comment>
<dbReference type="Pfam" id="PF04999">
    <property type="entry name" value="FtsL"/>
    <property type="match status" value="1"/>
</dbReference>
<dbReference type="HAMAP" id="MF_00910">
    <property type="entry name" value="FtsL"/>
    <property type="match status" value="1"/>
</dbReference>
<protein>
    <recommendedName>
        <fullName evidence="8 9">Cell division protein FtsL</fullName>
    </recommendedName>
</protein>
<reference evidence="10 11" key="1">
    <citation type="submission" date="2020-08" db="EMBL/GenBank/DDBJ databases">
        <title>Bridging the membrane lipid divide: bacteria of the FCB group superphylum have the potential to synthesize archaeal ether lipids.</title>
        <authorList>
            <person name="Villanueva L."/>
            <person name="Von Meijenfeldt F.A.B."/>
            <person name="Westbye A.B."/>
            <person name="Yadav S."/>
            <person name="Hopmans E.C."/>
            <person name="Dutilh B.E."/>
            <person name="Sinninghe Damste J.S."/>
        </authorList>
    </citation>
    <scope>NUCLEOTIDE SEQUENCE [LARGE SCALE GENOMIC DNA]</scope>
    <source>
        <strain evidence="10">NIOZ-UU100</strain>
    </source>
</reference>
<evidence type="ECO:0000313" key="10">
    <source>
        <dbReference type="EMBL" id="MBC8519912.1"/>
    </source>
</evidence>
<keyword evidence="2 8" id="KW-1003">Cell membrane</keyword>
<dbReference type="GO" id="GO:0043093">
    <property type="term" value="P:FtsZ-dependent cytokinesis"/>
    <property type="evidence" value="ECO:0007669"/>
    <property type="project" value="UniProtKB-UniRule"/>
</dbReference>
<accession>A0A8J6P8K1</accession>
<gene>
    <name evidence="8 10" type="primary">ftsL</name>
    <name evidence="10" type="ORF">H8D24_05855</name>
</gene>
<dbReference type="GO" id="GO:0005886">
    <property type="term" value="C:plasma membrane"/>
    <property type="evidence" value="ECO:0007669"/>
    <property type="project" value="UniProtKB-SubCell"/>
</dbReference>
<evidence type="ECO:0000256" key="2">
    <source>
        <dbReference type="ARBA" id="ARBA00022475"/>
    </source>
</evidence>
<dbReference type="AlphaFoldDB" id="A0A8J6P8K1"/>
<comment type="caution">
    <text evidence="10">The sequence shown here is derived from an EMBL/GenBank/DDBJ whole genome shotgun (WGS) entry which is preliminary data.</text>
</comment>
<comment type="subunit">
    <text evidence="8">Part of a complex composed of FtsB, FtsL and FtsQ.</text>
</comment>
<keyword evidence="4 8" id="KW-0812">Transmembrane</keyword>
<evidence type="ECO:0000256" key="7">
    <source>
        <dbReference type="ARBA" id="ARBA00023306"/>
    </source>
</evidence>
<dbReference type="EMBL" id="JACNFK010000029">
    <property type="protein sequence ID" value="MBC8519912.1"/>
    <property type="molecule type" value="Genomic_DNA"/>
</dbReference>
<comment type="subcellular location">
    <subcellularLocation>
        <location evidence="8">Cell inner membrane</location>
        <topology evidence="8">Single-pass type II membrane protein</topology>
    </subcellularLocation>
    <subcellularLocation>
        <location evidence="1">Cell membrane</location>
        <topology evidence="1">Single-pass type II membrane protein</topology>
    </subcellularLocation>
    <text evidence="8">Localizes to the division septum where it forms a ring structure.</text>
</comment>
<dbReference type="GO" id="GO:0032153">
    <property type="term" value="C:cell division site"/>
    <property type="evidence" value="ECO:0007669"/>
    <property type="project" value="UniProtKB-UniRule"/>
</dbReference>
<dbReference type="NCBIfam" id="TIGR02209">
    <property type="entry name" value="ftsL_broad"/>
    <property type="match status" value="1"/>
</dbReference>
<evidence type="ECO:0000256" key="3">
    <source>
        <dbReference type="ARBA" id="ARBA00022618"/>
    </source>
</evidence>
<keyword evidence="5 8" id="KW-1133">Transmembrane helix</keyword>